<proteinExistence type="predicted"/>
<dbReference type="RefSeq" id="WP_193503206.1">
    <property type="nucleotide sequence ID" value="NZ_JADCKC010000004.1"/>
</dbReference>
<keyword evidence="2" id="KW-1185">Reference proteome</keyword>
<comment type="caution">
    <text evidence="1">The sequence shown here is derived from an EMBL/GenBank/DDBJ whole genome shotgun (WGS) entry which is preliminary data.</text>
</comment>
<evidence type="ECO:0000313" key="2">
    <source>
        <dbReference type="Proteomes" id="UP000768567"/>
    </source>
</evidence>
<gene>
    <name evidence="1" type="ORF">INF35_13180</name>
</gene>
<accession>A0ABR9R6H8</accession>
<dbReference type="Proteomes" id="UP000768567">
    <property type="component" value="Unassembled WGS sequence"/>
</dbReference>
<sequence length="102" mass="11179">MSEYQLKPGKLGKKVLDAYKNVEDRFVDAFLEEDGSLRTGGMADKVTGAYHKVEDTVVGGYQKVERTVVDGYKTIEGAFVDAFLEKTDSDAPAGDHSPESCR</sequence>
<evidence type="ECO:0000313" key="1">
    <source>
        <dbReference type="EMBL" id="MBE5038741.1"/>
    </source>
</evidence>
<dbReference type="EMBL" id="JADCKC010000004">
    <property type="protein sequence ID" value="MBE5038741.1"/>
    <property type="molecule type" value="Genomic_DNA"/>
</dbReference>
<name>A0ABR9R6H8_9FIRM</name>
<organism evidence="1 2">
    <name type="scientific">Gemmiger gallinarum</name>
    <dbReference type="NCBI Taxonomy" id="2779354"/>
    <lineage>
        <taxon>Bacteria</taxon>
        <taxon>Bacillati</taxon>
        <taxon>Bacillota</taxon>
        <taxon>Clostridia</taxon>
        <taxon>Eubacteriales</taxon>
        <taxon>Gemmiger</taxon>
    </lineage>
</organism>
<reference evidence="1 2" key="1">
    <citation type="submission" date="2020-10" db="EMBL/GenBank/DDBJ databases">
        <title>ChiBAC.</title>
        <authorList>
            <person name="Zenner C."/>
            <person name="Hitch T.C.A."/>
            <person name="Clavel T."/>
        </authorList>
    </citation>
    <scope>NUCLEOTIDE SEQUENCE [LARGE SCALE GENOMIC DNA]</scope>
    <source>
        <strain evidence="1 2">DSM 109015</strain>
    </source>
</reference>
<protein>
    <submittedName>
        <fullName evidence="1">Uncharacterized protein</fullName>
    </submittedName>
</protein>